<accession>A0A8H6J8R8</accession>
<dbReference type="OrthoDB" id="10250478at2759"/>
<protein>
    <submittedName>
        <fullName evidence="1">Glutamyl-tRNA synthetase</fullName>
    </submittedName>
</protein>
<comment type="caution">
    <text evidence="1">The sequence shown here is derived from an EMBL/GenBank/DDBJ whole genome shotgun (WGS) entry which is preliminary data.</text>
</comment>
<reference evidence="1" key="1">
    <citation type="journal article" date="2020" name="Phytopathology">
        <title>Genome Sequence Resources of Colletotrichum truncatum, C. plurivorum, C. musicola, and C. sojae: Four Species Pathogenic to Soybean (Glycine max).</title>
        <authorList>
            <person name="Rogerio F."/>
            <person name="Boufleur T.R."/>
            <person name="Ciampi-Guillardi M."/>
            <person name="Sukno S.A."/>
            <person name="Thon M.R."/>
            <person name="Massola Junior N.S."/>
            <person name="Baroncelli R."/>
        </authorList>
    </citation>
    <scope>NUCLEOTIDE SEQUENCE</scope>
    <source>
        <strain evidence="1">LFN0074</strain>
    </source>
</reference>
<dbReference type="GO" id="GO:0004812">
    <property type="term" value="F:aminoacyl-tRNA ligase activity"/>
    <property type="evidence" value="ECO:0007669"/>
    <property type="project" value="UniProtKB-KW"/>
</dbReference>
<dbReference type="EMBL" id="WIGM01000931">
    <property type="protein sequence ID" value="KAF6808393.1"/>
    <property type="molecule type" value="Genomic_DNA"/>
</dbReference>
<keyword evidence="2" id="KW-1185">Reference proteome</keyword>
<keyword evidence="1" id="KW-0436">Ligase</keyword>
<sequence>KDDIIQLERRGFFRVDKGLDEGDKVVLFAIPTGKAK</sequence>
<evidence type="ECO:0000313" key="1">
    <source>
        <dbReference type="EMBL" id="KAF6808393.1"/>
    </source>
</evidence>
<organism evidence="1 2">
    <name type="scientific">Colletotrichum musicola</name>
    <dbReference type="NCBI Taxonomy" id="2175873"/>
    <lineage>
        <taxon>Eukaryota</taxon>
        <taxon>Fungi</taxon>
        <taxon>Dikarya</taxon>
        <taxon>Ascomycota</taxon>
        <taxon>Pezizomycotina</taxon>
        <taxon>Sordariomycetes</taxon>
        <taxon>Hypocreomycetidae</taxon>
        <taxon>Glomerellales</taxon>
        <taxon>Glomerellaceae</taxon>
        <taxon>Colletotrichum</taxon>
        <taxon>Colletotrichum orchidearum species complex</taxon>
    </lineage>
</organism>
<dbReference type="Gene3D" id="2.40.240.100">
    <property type="match status" value="1"/>
</dbReference>
<proteinExistence type="predicted"/>
<dbReference type="InterPro" id="IPR011035">
    <property type="entry name" value="Ribosomal_bL25/Gln-tRNA_synth"/>
</dbReference>
<dbReference type="SUPFAM" id="SSF50715">
    <property type="entry name" value="Ribosomal protein L25-like"/>
    <property type="match status" value="1"/>
</dbReference>
<feature type="non-terminal residue" evidence="1">
    <location>
        <position position="1"/>
    </location>
</feature>
<keyword evidence="1" id="KW-0030">Aminoacyl-tRNA synthetase</keyword>
<dbReference type="AlphaFoldDB" id="A0A8H6J8R8"/>
<name>A0A8H6J8R8_9PEZI</name>
<gene>
    <name evidence="1" type="ORF">CMUS01_13904</name>
</gene>
<evidence type="ECO:0000313" key="2">
    <source>
        <dbReference type="Proteomes" id="UP000639643"/>
    </source>
</evidence>
<dbReference type="GO" id="GO:0006412">
    <property type="term" value="P:translation"/>
    <property type="evidence" value="ECO:0007669"/>
    <property type="project" value="InterPro"/>
</dbReference>
<dbReference type="Proteomes" id="UP000639643">
    <property type="component" value="Unassembled WGS sequence"/>
</dbReference>